<feature type="domain" description="CCHC-type" evidence="9">
    <location>
        <begin position="207"/>
        <end position="221"/>
    </location>
</feature>
<dbReference type="GO" id="GO:0008270">
    <property type="term" value="F:zinc ion binding"/>
    <property type="evidence" value="ECO:0007669"/>
    <property type="project" value="UniProtKB-KW"/>
</dbReference>
<keyword evidence="11" id="KW-1185">Reference proteome</keyword>
<evidence type="ECO:0000313" key="11">
    <source>
        <dbReference type="Proteomes" id="UP001150925"/>
    </source>
</evidence>
<keyword evidence="2" id="KW-0479">Metal-binding</keyword>
<dbReference type="GO" id="GO:0071031">
    <property type="term" value="P:nuclear mRNA surveillance of mRNA 3'-end processing"/>
    <property type="evidence" value="ECO:0007669"/>
    <property type="project" value="TreeGrafter"/>
</dbReference>
<dbReference type="SUPFAM" id="SSF57756">
    <property type="entry name" value="Retrovirus zinc finger-like domains"/>
    <property type="match status" value="3"/>
</dbReference>
<dbReference type="Proteomes" id="UP001150925">
    <property type="component" value="Unassembled WGS sequence"/>
</dbReference>
<evidence type="ECO:0000256" key="1">
    <source>
        <dbReference type="ARBA" id="ARBA00004123"/>
    </source>
</evidence>
<feature type="compositionally biased region" description="Polar residues" evidence="8">
    <location>
        <begin position="143"/>
        <end position="169"/>
    </location>
</feature>
<keyword evidence="6" id="KW-0539">Nucleus</keyword>
<gene>
    <name evidence="10" type="ORF">IWQ62_003767</name>
</gene>
<proteinExistence type="predicted"/>
<feature type="region of interest" description="Disordered" evidence="8">
    <location>
        <begin position="13"/>
        <end position="37"/>
    </location>
</feature>
<feature type="domain" description="CCHC-type" evidence="9">
    <location>
        <begin position="227"/>
        <end position="242"/>
    </location>
</feature>
<organism evidence="10 11">
    <name type="scientific">Dispira parvispora</name>
    <dbReference type="NCBI Taxonomy" id="1520584"/>
    <lineage>
        <taxon>Eukaryota</taxon>
        <taxon>Fungi</taxon>
        <taxon>Fungi incertae sedis</taxon>
        <taxon>Zoopagomycota</taxon>
        <taxon>Kickxellomycotina</taxon>
        <taxon>Dimargaritomycetes</taxon>
        <taxon>Dimargaritales</taxon>
        <taxon>Dimargaritaceae</taxon>
        <taxon>Dispira</taxon>
    </lineage>
</organism>
<dbReference type="AlphaFoldDB" id="A0A9W8E605"/>
<keyword evidence="4 7" id="KW-0863">Zinc-finger</keyword>
<feature type="compositionally biased region" description="Basic residues" evidence="8">
    <location>
        <begin position="475"/>
        <end position="484"/>
    </location>
</feature>
<name>A0A9W8E605_9FUNG</name>
<evidence type="ECO:0000256" key="4">
    <source>
        <dbReference type="ARBA" id="ARBA00022771"/>
    </source>
</evidence>
<dbReference type="PANTHER" id="PTHR46543:SF1">
    <property type="entry name" value="ZINC FINGER CCHC DOMAIN-CONTAINING PROTEIN 7"/>
    <property type="match status" value="1"/>
</dbReference>
<dbReference type="InterPro" id="IPR051644">
    <property type="entry name" value="TRAMP_AT-DNA-binding"/>
</dbReference>
<keyword evidence="3" id="KW-0677">Repeat</keyword>
<evidence type="ECO:0000256" key="5">
    <source>
        <dbReference type="ARBA" id="ARBA00022833"/>
    </source>
</evidence>
<dbReference type="GO" id="GO:0071035">
    <property type="term" value="P:nuclear polyadenylation-dependent rRNA catabolic process"/>
    <property type="evidence" value="ECO:0007669"/>
    <property type="project" value="TreeGrafter"/>
</dbReference>
<dbReference type="GO" id="GO:0071036">
    <property type="term" value="P:nuclear polyadenylation-dependent snoRNA catabolic process"/>
    <property type="evidence" value="ECO:0007669"/>
    <property type="project" value="TreeGrafter"/>
</dbReference>
<accession>A0A9W8E605</accession>
<dbReference type="SMART" id="SM00343">
    <property type="entry name" value="ZnF_C2HC"/>
    <property type="match status" value="5"/>
</dbReference>
<dbReference type="PROSITE" id="PS50158">
    <property type="entry name" value="ZF_CCHC"/>
    <property type="match status" value="4"/>
</dbReference>
<feature type="compositionally biased region" description="Polar residues" evidence="8">
    <location>
        <begin position="341"/>
        <end position="351"/>
    </location>
</feature>
<dbReference type="InterPro" id="IPR001878">
    <property type="entry name" value="Znf_CCHC"/>
</dbReference>
<evidence type="ECO:0000256" key="8">
    <source>
        <dbReference type="SAM" id="MobiDB-lite"/>
    </source>
</evidence>
<feature type="region of interest" description="Disordered" evidence="8">
    <location>
        <begin position="54"/>
        <end position="169"/>
    </location>
</feature>
<feature type="compositionally biased region" description="Basic and acidic residues" evidence="8">
    <location>
        <begin position="427"/>
        <end position="436"/>
    </location>
</feature>
<feature type="domain" description="CCHC-type" evidence="9">
    <location>
        <begin position="292"/>
        <end position="307"/>
    </location>
</feature>
<dbReference type="GO" id="GO:0031499">
    <property type="term" value="C:TRAMP complex"/>
    <property type="evidence" value="ECO:0007669"/>
    <property type="project" value="TreeGrafter"/>
</dbReference>
<dbReference type="Gene3D" id="4.10.60.10">
    <property type="entry name" value="Zinc finger, CCHC-type"/>
    <property type="match status" value="3"/>
</dbReference>
<feature type="compositionally biased region" description="Low complexity" evidence="8">
    <location>
        <begin position="445"/>
        <end position="463"/>
    </location>
</feature>
<comment type="caution">
    <text evidence="10">The sequence shown here is derived from an EMBL/GenBank/DDBJ whole genome shotgun (WGS) entry which is preliminary data.</text>
</comment>
<feature type="compositionally biased region" description="Basic and acidic residues" evidence="8">
    <location>
        <begin position="464"/>
        <end position="474"/>
    </location>
</feature>
<feature type="domain" description="CCHC-type" evidence="9">
    <location>
        <begin position="190"/>
        <end position="205"/>
    </location>
</feature>
<dbReference type="Pfam" id="PF00098">
    <property type="entry name" value="zf-CCHC"/>
    <property type="match status" value="3"/>
</dbReference>
<evidence type="ECO:0000259" key="9">
    <source>
        <dbReference type="PROSITE" id="PS50158"/>
    </source>
</evidence>
<feature type="region of interest" description="Disordered" evidence="8">
    <location>
        <begin position="338"/>
        <end position="484"/>
    </location>
</feature>
<dbReference type="GO" id="GO:0071038">
    <property type="term" value="P:TRAMP-dependent tRNA surveillance pathway"/>
    <property type="evidence" value="ECO:0007669"/>
    <property type="project" value="TreeGrafter"/>
</dbReference>
<keyword evidence="5" id="KW-0862">Zinc</keyword>
<dbReference type="OrthoDB" id="7608935at2759"/>
<evidence type="ECO:0000313" key="10">
    <source>
        <dbReference type="EMBL" id="KAJ1961722.1"/>
    </source>
</evidence>
<evidence type="ECO:0000256" key="2">
    <source>
        <dbReference type="ARBA" id="ARBA00022723"/>
    </source>
</evidence>
<dbReference type="GO" id="GO:0071039">
    <property type="term" value="P:nuclear polyadenylation-dependent CUT catabolic process"/>
    <property type="evidence" value="ECO:0007669"/>
    <property type="project" value="TreeGrafter"/>
</dbReference>
<dbReference type="GO" id="GO:0071037">
    <property type="term" value="P:nuclear polyadenylation-dependent snRNA catabolic process"/>
    <property type="evidence" value="ECO:0007669"/>
    <property type="project" value="TreeGrafter"/>
</dbReference>
<protein>
    <recommendedName>
        <fullName evidence="9">CCHC-type domain-containing protein</fullName>
    </recommendedName>
</protein>
<sequence length="484" mass="54647">MDDDAWNTYLATVDGLDPDHHSDASSNHSYDSAGLDSAEEDDLIGRLYYQVTSTDSKGTKPLPESTSTPSKSPLTSKDTNTNASLLSPHIVPNGKSTTAIAINGGEAPSTTESGHESHTGSPTIVPSASSIIEQDIILDTRPSMHTESPTADETVSSPRSDTQDSLDLSDVESVNGTEARYFLEPKKFLCRSCGEEGHAWKDCPNQKCRVCGEVGHKAIDCSFNKEKCYRCNLRGHLARDCPAKHAASKCETCYSRFHHQSECPLTWRRYTYTDSDDKTSRKLPKLKPRPYCYNCAKAGHWGDDCPSRPLSHWAYRETTAFNRSNELGEASRRAMMRNHQDTPQSHDNSYRPSKRSKRHHDSDYDYGDTQYRESTPSRRRHNDREDSRRSTKRSKKSSESRRDGDTHIQIKNSSRESPSSSRFHPKSRQDTETERRGSHKYPTRSKAGSSDASSLSQQISSKQARQERRREERRIRKAQRKHGN</sequence>
<feature type="compositionally biased region" description="Basic and acidic residues" evidence="8">
    <location>
        <begin position="396"/>
        <end position="408"/>
    </location>
</feature>
<reference evidence="10" key="1">
    <citation type="submission" date="2022-07" db="EMBL/GenBank/DDBJ databases">
        <title>Phylogenomic reconstructions and comparative analyses of Kickxellomycotina fungi.</title>
        <authorList>
            <person name="Reynolds N.K."/>
            <person name="Stajich J.E."/>
            <person name="Barry K."/>
            <person name="Grigoriev I.V."/>
            <person name="Crous P."/>
            <person name="Smith M.E."/>
        </authorList>
    </citation>
    <scope>NUCLEOTIDE SEQUENCE</scope>
    <source>
        <strain evidence="10">RSA 1196</strain>
    </source>
</reference>
<feature type="compositionally biased region" description="Low complexity" evidence="8">
    <location>
        <begin position="59"/>
        <end position="77"/>
    </location>
</feature>
<evidence type="ECO:0000256" key="7">
    <source>
        <dbReference type="PROSITE-ProRule" id="PRU00047"/>
    </source>
</evidence>
<evidence type="ECO:0000256" key="3">
    <source>
        <dbReference type="ARBA" id="ARBA00022737"/>
    </source>
</evidence>
<feature type="compositionally biased region" description="Polar residues" evidence="8">
    <location>
        <begin position="119"/>
        <end position="132"/>
    </location>
</feature>
<dbReference type="GO" id="GO:0003723">
    <property type="term" value="F:RNA binding"/>
    <property type="evidence" value="ECO:0007669"/>
    <property type="project" value="TreeGrafter"/>
</dbReference>
<dbReference type="EMBL" id="JANBPY010001080">
    <property type="protein sequence ID" value="KAJ1961722.1"/>
    <property type="molecule type" value="Genomic_DNA"/>
</dbReference>
<comment type="subcellular location">
    <subcellularLocation>
        <location evidence="1">Nucleus</location>
    </subcellularLocation>
</comment>
<evidence type="ECO:0000256" key="6">
    <source>
        <dbReference type="ARBA" id="ARBA00023242"/>
    </source>
</evidence>
<dbReference type="PANTHER" id="PTHR46543">
    <property type="entry name" value="ZINC FINGER CCHC DOMAIN-CONTAINING PROTEIN 7"/>
    <property type="match status" value="1"/>
</dbReference>
<dbReference type="InterPro" id="IPR036875">
    <property type="entry name" value="Znf_CCHC_sf"/>
</dbReference>